<accession>A0A9Q0S7C8</accession>
<evidence type="ECO:0000313" key="2">
    <source>
        <dbReference type="Proteomes" id="UP001151699"/>
    </source>
</evidence>
<name>A0A9Q0S7C8_9DIPT</name>
<reference evidence="1" key="1">
    <citation type="submission" date="2022-07" db="EMBL/GenBank/DDBJ databases">
        <authorList>
            <person name="Trinca V."/>
            <person name="Uliana J.V.C."/>
            <person name="Torres T.T."/>
            <person name="Ward R.J."/>
            <person name="Monesi N."/>
        </authorList>
    </citation>
    <scope>NUCLEOTIDE SEQUENCE</scope>
    <source>
        <strain evidence="1">HSMRA1968</strain>
        <tissue evidence="1">Whole embryos</tissue>
    </source>
</reference>
<dbReference type="EMBL" id="WJQU01000001">
    <property type="protein sequence ID" value="KAJ6646045.1"/>
    <property type="molecule type" value="Genomic_DNA"/>
</dbReference>
<organism evidence="1 2">
    <name type="scientific">Pseudolycoriella hygida</name>
    <dbReference type="NCBI Taxonomy" id="35572"/>
    <lineage>
        <taxon>Eukaryota</taxon>
        <taxon>Metazoa</taxon>
        <taxon>Ecdysozoa</taxon>
        <taxon>Arthropoda</taxon>
        <taxon>Hexapoda</taxon>
        <taxon>Insecta</taxon>
        <taxon>Pterygota</taxon>
        <taxon>Neoptera</taxon>
        <taxon>Endopterygota</taxon>
        <taxon>Diptera</taxon>
        <taxon>Nematocera</taxon>
        <taxon>Sciaroidea</taxon>
        <taxon>Sciaridae</taxon>
        <taxon>Pseudolycoriella</taxon>
    </lineage>
</organism>
<feature type="non-terminal residue" evidence="1">
    <location>
        <position position="60"/>
    </location>
</feature>
<proteinExistence type="predicted"/>
<keyword evidence="2" id="KW-1185">Reference proteome</keyword>
<evidence type="ECO:0000313" key="1">
    <source>
        <dbReference type="EMBL" id="KAJ6646045.1"/>
    </source>
</evidence>
<protein>
    <submittedName>
        <fullName evidence="1">Uncharacterized protein</fullName>
    </submittedName>
</protein>
<sequence>KMENDEPTDVDVSDGSNFSLDIEECDARPSTNTELIEAADLARKDLLPTNPKMRYMQQFR</sequence>
<gene>
    <name evidence="1" type="ORF">Bhyg_01254</name>
</gene>
<comment type="caution">
    <text evidence="1">The sequence shown here is derived from an EMBL/GenBank/DDBJ whole genome shotgun (WGS) entry which is preliminary data.</text>
</comment>
<dbReference type="AlphaFoldDB" id="A0A9Q0S7C8"/>
<dbReference type="Proteomes" id="UP001151699">
    <property type="component" value="Chromosome A"/>
</dbReference>